<accession>A0ABN9VRP8</accession>
<feature type="region of interest" description="Disordered" evidence="1">
    <location>
        <begin position="66"/>
        <end position="90"/>
    </location>
</feature>
<comment type="caution">
    <text evidence="2">The sequence shown here is derived from an EMBL/GenBank/DDBJ whole genome shotgun (WGS) entry which is preliminary data.</text>
</comment>
<evidence type="ECO:0008006" key="4">
    <source>
        <dbReference type="Google" id="ProtNLM"/>
    </source>
</evidence>
<sequence length="107" mass="10785">MASSPMAGSTRRRGTSRSKAACARGSTTATYECQGQAQCTTYDLCGAEPMLPALGLAASSRELRGPGGAIQAQTSGARGAPLPPRGGHGARLAGRCVRTLPAVEALL</sequence>
<dbReference type="EMBL" id="CAUYUJ010017597">
    <property type="protein sequence ID" value="CAK0876137.1"/>
    <property type="molecule type" value="Genomic_DNA"/>
</dbReference>
<protein>
    <recommendedName>
        <fullName evidence="4">Subtilisin</fullName>
    </recommendedName>
</protein>
<proteinExistence type="predicted"/>
<name>A0ABN9VRP8_9DINO</name>
<gene>
    <name evidence="2" type="ORF">PCOR1329_LOCUS60608</name>
</gene>
<evidence type="ECO:0000313" key="2">
    <source>
        <dbReference type="EMBL" id="CAK0876137.1"/>
    </source>
</evidence>
<reference evidence="2" key="1">
    <citation type="submission" date="2023-10" db="EMBL/GenBank/DDBJ databases">
        <authorList>
            <person name="Chen Y."/>
            <person name="Shah S."/>
            <person name="Dougan E. K."/>
            <person name="Thang M."/>
            <person name="Chan C."/>
        </authorList>
    </citation>
    <scope>NUCLEOTIDE SEQUENCE [LARGE SCALE GENOMIC DNA]</scope>
</reference>
<keyword evidence="3" id="KW-1185">Reference proteome</keyword>
<feature type="region of interest" description="Disordered" evidence="1">
    <location>
        <begin position="1"/>
        <end position="22"/>
    </location>
</feature>
<organism evidence="2 3">
    <name type="scientific">Prorocentrum cordatum</name>
    <dbReference type="NCBI Taxonomy" id="2364126"/>
    <lineage>
        <taxon>Eukaryota</taxon>
        <taxon>Sar</taxon>
        <taxon>Alveolata</taxon>
        <taxon>Dinophyceae</taxon>
        <taxon>Prorocentrales</taxon>
        <taxon>Prorocentraceae</taxon>
        <taxon>Prorocentrum</taxon>
    </lineage>
</organism>
<dbReference type="Proteomes" id="UP001189429">
    <property type="component" value="Unassembled WGS sequence"/>
</dbReference>
<evidence type="ECO:0000256" key="1">
    <source>
        <dbReference type="SAM" id="MobiDB-lite"/>
    </source>
</evidence>
<evidence type="ECO:0000313" key="3">
    <source>
        <dbReference type="Proteomes" id="UP001189429"/>
    </source>
</evidence>